<dbReference type="GO" id="GO:0008270">
    <property type="term" value="F:zinc ion binding"/>
    <property type="evidence" value="ECO:0007669"/>
    <property type="project" value="UniProtKB-KW"/>
</dbReference>
<organism evidence="6 7">
    <name type="scientific">Adineta ricciae</name>
    <name type="common">Rotifer</name>
    <dbReference type="NCBI Taxonomy" id="249248"/>
    <lineage>
        <taxon>Eukaryota</taxon>
        <taxon>Metazoa</taxon>
        <taxon>Spiralia</taxon>
        <taxon>Gnathifera</taxon>
        <taxon>Rotifera</taxon>
        <taxon>Eurotatoria</taxon>
        <taxon>Bdelloidea</taxon>
        <taxon>Adinetida</taxon>
        <taxon>Adinetidae</taxon>
        <taxon>Adineta</taxon>
    </lineage>
</organism>
<dbReference type="InterPro" id="IPR012337">
    <property type="entry name" value="RNaseH-like_sf"/>
</dbReference>
<dbReference type="PANTHER" id="PTHR46481">
    <property type="entry name" value="ZINC FINGER BED DOMAIN-CONTAINING PROTEIN 4"/>
    <property type="match status" value="1"/>
</dbReference>
<evidence type="ECO:0000256" key="3">
    <source>
        <dbReference type="ARBA" id="ARBA00022771"/>
    </source>
</evidence>
<dbReference type="PANTHER" id="PTHR46481:SF10">
    <property type="entry name" value="ZINC FINGER BED DOMAIN-CONTAINING PROTEIN 39"/>
    <property type="match status" value="1"/>
</dbReference>
<evidence type="ECO:0000256" key="5">
    <source>
        <dbReference type="ARBA" id="ARBA00023242"/>
    </source>
</evidence>
<evidence type="ECO:0008006" key="8">
    <source>
        <dbReference type="Google" id="ProtNLM"/>
    </source>
</evidence>
<reference evidence="6" key="1">
    <citation type="submission" date="2021-02" db="EMBL/GenBank/DDBJ databases">
        <authorList>
            <person name="Nowell W R."/>
        </authorList>
    </citation>
    <scope>NUCLEOTIDE SEQUENCE</scope>
</reference>
<proteinExistence type="predicted"/>
<keyword evidence="7" id="KW-1185">Reference proteome</keyword>
<comment type="caution">
    <text evidence="6">The sequence shown here is derived from an EMBL/GenBank/DDBJ whole genome shotgun (WGS) entry which is preliminary data.</text>
</comment>
<protein>
    <recommendedName>
        <fullName evidence="8">HAT C-terminal dimerisation domain-containing protein</fullName>
    </recommendedName>
</protein>
<dbReference type="InterPro" id="IPR052035">
    <property type="entry name" value="ZnF_BED_domain_contain"/>
</dbReference>
<comment type="subcellular location">
    <subcellularLocation>
        <location evidence="1">Nucleus</location>
    </subcellularLocation>
</comment>
<evidence type="ECO:0000313" key="6">
    <source>
        <dbReference type="EMBL" id="CAF1263257.1"/>
    </source>
</evidence>
<keyword evidence="5" id="KW-0539">Nucleus</keyword>
<name>A0A815AZ90_ADIRI</name>
<sequence>MQPRSHLIDFVRLKSPHTGENIQQLTECILDRFNIKEKFYRIVTDNASSMIKAYQFGLSVEDDADDSDISLLDDDSDELSINTNTFLQVADGERNSYHPRSILFYEISIKCQVETAVTPSLVVPSVVHLITHLRDIKSEVKFFGRLVQQLQSSLEKRFCGIMQRLNQADAINDENYGDPLYFMAAVLDSAFKFFWIRDLQLSVQMENRLKQHIIQLIIDEMNKESIVSSGHFNRISPARTSTCSASTPKAKRRKLFDYDNVNDADLNEPNTLDPVVELDAYLNDPVRLPFSDYWHRSQLSILKRLIARIFSVQASSAPIECVFSHAGLILTANGTNLNEQMLRDLVFLRVNQSLL</sequence>
<dbReference type="Proteomes" id="UP000663828">
    <property type="component" value="Unassembled WGS sequence"/>
</dbReference>
<evidence type="ECO:0000256" key="2">
    <source>
        <dbReference type="ARBA" id="ARBA00022723"/>
    </source>
</evidence>
<gene>
    <name evidence="6" type="ORF">XAT740_LOCUS26894</name>
</gene>
<keyword evidence="2" id="KW-0479">Metal-binding</keyword>
<dbReference type="EMBL" id="CAJNOR010002211">
    <property type="protein sequence ID" value="CAF1263257.1"/>
    <property type="molecule type" value="Genomic_DNA"/>
</dbReference>
<keyword evidence="4" id="KW-0862">Zinc</keyword>
<dbReference type="SUPFAM" id="SSF53098">
    <property type="entry name" value="Ribonuclease H-like"/>
    <property type="match status" value="1"/>
</dbReference>
<evidence type="ECO:0000313" key="7">
    <source>
        <dbReference type="Proteomes" id="UP000663828"/>
    </source>
</evidence>
<dbReference type="AlphaFoldDB" id="A0A815AZ90"/>
<evidence type="ECO:0000256" key="1">
    <source>
        <dbReference type="ARBA" id="ARBA00004123"/>
    </source>
</evidence>
<evidence type="ECO:0000256" key="4">
    <source>
        <dbReference type="ARBA" id="ARBA00022833"/>
    </source>
</evidence>
<dbReference type="GO" id="GO:0005634">
    <property type="term" value="C:nucleus"/>
    <property type="evidence" value="ECO:0007669"/>
    <property type="project" value="UniProtKB-SubCell"/>
</dbReference>
<accession>A0A815AZ90</accession>
<keyword evidence="3" id="KW-0863">Zinc-finger</keyword>